<reference evidence="1 2" key="1">
    <citation type="submission" date="2011-07" db="EMBL/GenBank/DDBJ databases">
        <title>The Genome Sequence of Prevotella oulorum F0390.</title>
        <authorList>
            <consortium name="The Broad Institute Genome Sequencing Platform"/>
            <consortium name="The Broad Institute Genome Sequencing Center for Infectious Disease"/>
            <person name="Earl A."/>
            <person name="Ward D."/>
            <person name="Feldgarden M."/>
            <person name="Gevers D."/>
            <person name="Izard J."/>
            <person name="Ganesan A."/>
            <person name="Baranova O.V."/>
            <person name="Blanton J.M."/>
            <person name="Tanner A.C."/>
            <person name="Dewhirst F.E."/>
            <person name="Young S.K."/>
            <person name="Zeng Q."/>
            <person name="Gargeya S."/>
            <person name="Fitzgerald M."/>
            <person name="Haas B."/>
            <person name="Abouelleil A."/>
            <person name="Alvarado L."/>
            <person name="Arachchi H.M."/>
            <person name="Berlin A."/>
            <person name="Brown A."/>
            <person name="Chapman S.B."/>
            <person name="Chen Z."/>
            <person name="Dunbar C."/>
            <person name="Freedman E."/>
            <person name="Gearin G."/>
            <person name="Gellesch M."/>
            <person name="Goldberg J."/>
            <person name="Griggs A."/>
            <person name="Gujja S."/>
            <person name="Heiman D."/>
            <person name="Howarth C."/>
            <person name="Larson L."/>
            <person name="Lui A."/>
            <person name="MacDonald P.J.P."/>
            <person name="Mehta T."/>
            <person name="Montmayeur A."/>
            <person name="Murphy C."/>
            <person name="Neiman D."/>
            <person name="Pearson M."/>
            <person name="Priest M."/>
            <person name="Roberts A."/>
            <person name="Saif S."/>
            <person name="Shea T."/>
            <person name="Shenoy N."/>
            <person name="Sisk P."/>
            <person name="Stolte C."/>
            <person name="Sykes S."/>
            <person name="Wortman J."/>
            <person name="Nusbaum C."/>
            <person name="Birren B."/>
        </authorList>
    </citation>
    <scope>NUCLEOTIDE SEQUENCE [LARGE SCALE GENOMIC DNA]</scope>
    <source>
        <strain evidence="1 2">F0390</strain>
    </source>
</reference>
<gene>
    <name evidence="1" type="ORF">HMPREF9431_02228</name>
</gene>
<dbReference type="EMBL" id="ADGI01000062">
    <property type="protein sequence ID" value="EGV29476.1"/>
    <property type="molecule type" value="Genomic_DNA"/>
</dbReference>
<evidence type="ECO:0000313" key="1">
    <source>
        <dbReference type="EMBL" id="EGV29476.1"/>
    </source>
</evidence>
<dbReference type="HOGENOM" id="CLU_2234084_0_0_10"/>
<sequence length="105" mass="11029">MRNPQNGINRPRAIHPNETVGANIHAQFSQAKRVGAAPVCPPECLSSGVFMPKIHTLCAGILTMDAPLWGDTGGHTGTAPTKLRYTFTHTTLGGGNASRTPAPIT</sequence>
<accession>G1WEH7</accession>
<dbReference type="AlphaFoldDB" id="G1WEH7"/>
<protein>
    <submittedName>
        <fullName evidence="1">Uncharacterized protein</fullName>
    </submittedName>
</protein>
<name>G1WEH7_9BACT</name>
<organism evidence="1 2">
    <name type="scientific">Segatella oulorum F0390</name>
    <dbReference type="NCBI Taxonomy" id="702438"/>
    <lineage>
        <taxon>Bacteria</taxon>
        <taxon>Pseudomonadati</taxon>
        <taxon>Bacteroidota</taxon>
        <taxon>Bacteroidia</taxon>
        <taxon>Bacteroidales</taxon>
        <taxon>Prevotellaceae</taxon>
        <taxon>Segatella</taxon>
    </lineage>
</organism>
<evidence type="ECO:0000313" key="2">
    <source>
        <dbReference type="Proteomes" id="UP000005141"/>
    </source>
</evidence>
<dbReference type="Proteomes" id="UP000005141">
    <property type="component" value="Unassembled WGS sequence"/>
</dbReference>
<comment type="caution">
    <text evidence="1">The sequence shown here is derived from an EMBL/GenBank/DDBJ whole genome shotgun (WGS) entry which is preliminary data.</text>
</comment>
<keyword evidence="2" id="KW-1185">Reference proteome</keyword>
<proteinExistence type="predicted"/>